<feature type="domain" description="NmrA-like" evidence="1">
    <location>
        <begin position="6"/>
        <end position="119"/>
    </location>
</feature>
<dbReference type="Proteomes" id="UP001485043">
    <property type="component" value="Unassembled WGS sequence"/>
</dbReference>
<evidence type="ECO:0000259" key="1">
    <source>
        <dbReference type="Pfam" id="PF05368"/>
    </source>
</evidence>
<dbReference type="Gene3D" id="3.90.25.10">
    <property type="entry name" value="UDP-galactose 4-epimerase, domain 1"/>
    <property type="match status" value="1"/>
</dbReference>
<reference evidence="2 3" key="1">
    <citation type="journal article" date="2024" name="Nat. Commun.">
        <title>Phylogenomics reveals the evolutionary origins of lichenization in chlorophyte algae.</title>
        <authorList>
            <person name="Puginier C."/>
            <person name="Libourel C."/>
            <person name="Otte J."/>
            <person name="Skaloud P."/>
            <person name="Haon M."/>
            <person name="Grisel S."/>
            <person name="Petersen M."/>
            <person name="Berrin J.G."/>
            <person name="Delaux P.M."/>
            <person name="Dal Grande F."/>
            <person name="Keller J."/>
        </authorList>
    </citation>
    <scope>NUCLEOTIDE SEQUENCE [LARGE SCALE GENOMIC DNA]</scope>
    <source>
        <strain evidence="2 3">SAG 2523</strain>
    </source>
</reference>
<keyword evidence="3" id="KW-1185">Reference proteome</keyword>
<evidence type="ECO:0000313" key="2">
    <source>
        <dbReference type="EMBL" id="KAK9868739.1"/>
    </source>
</evidence>
<dbReference type="PANTHER" id="PTHR43349">
    <property type="entry name" value="PINORESINOL REDUCTASE-RELATED"/>
    <property type="match status" value="1"/>
</dbReference>
<dbReference type="SUPFAM" id="SSF51735">
    <property type="entry name" value="NAD(P)-binding Rossmann-fold domains"/>
    <property type="match status" value="1"/>
</dbReference>
<dbReference type="Pfam" id="PF05368">
    <property type="entry name" value="NmrA"/>
    <property type="match status" value="1"/>
</dbReference>
<organism evidence="2 3">
    <name type="scientific">Apatococcus fuscideae</name>
    <dbReference type="NCBI Taxonomy" id="2026836"/>
    <lineage>
        <taxon>Eukaryota</taxon>
        <taxon>Viridiplantae</taxon>
        <taxon>Chlorophyta</taxon>
        <taxon>core chlorophytes</taxon>
        <taxon>Trebouxiophyceae</taxon>
        <taxon>Chlorellales</taxon>
        <taxon>Chlorellaceae</taxon>
        <taxon>Apatococcus</taxon>
    </lineage>
</organism>
<dbReference type="InterPro" id="IPR050608">
    <property type="entry name" value="NmrA-type/Isoflavone_red_sf"/>
</dbReference>
<dbReference type="InterPro" id="IPR008030">
    <property type="entry name" value="NmrA-like"/>
</dbReference>
<dbReference type="PANTHER" id="PTHR43349:SF93">
    <property type="entry name" value="ISOFLAVONE REDUCTASE HOMOLOG P3-RELATED"/>
    <property type="match status" value="1"/>
</dbReference>
<comment type="caution">
    <text evidence="2">The sequence shown here is derived from an EMBL/GenBank/DDBJ whole genome shotgun (WGS) entry which is preliminary data.</text>
</comment>
<sequence length="255" mass="27603">MATDLQRVIVFGATGSFGSALAAALCKEPFTVFAWVRAETLLGKKERLDTLRASGVEILVGDFASTSQLLSALAGIHTVVSCLSGAALKLQLQLLEAAKAAGFTFMHFFLPGLGELRSELQRPPNSVQVFCDGQHRASFVSLEDAAALTAKAILDPRTLNKVVQIRPRGHHLTQPELIALWRGISGEAVSQHPIASLVDSISGSSGAARARLQFMYYIWERGCQSQVIPEHELEASELYPDLSLMSPKVYLESLL</sequence>
<name>A0AAW1TLV8_9CHLO</name>
<dbReference type="EMBL" id="JALJOV010000013">
    <property type="protein sequence ID" value="KAK9868739.1"/>
    <property type="molecule type" value="Genomic_DNA"/>
</dbReference>
<protein>
    <recommendedName>
        <fullName evidence="1">NmrA-like domain-containing protein</fullName>
    </recommendedName>
</protein>
<dbReference type="Gene3D" id="3.40.50.720">
    <property type="entry name" value="NAD(P)-binding Rossmann-like Domain"/>
    <property type="match status" value="1"/>
</dbReference>
<proteinExistence type="predicted"/>
<gene>
    <name evidence="2" type="ORF">WJX84_000421</name>
</gene>
<evidence type="ECO:0000313" key="3">
    <source>
        <dbReference type="Proteomes" id="UP001485043"/>
    </source>
</evidence>
<dbReference type="InterPro" id="IPR036291">
    <property type="entry name" value="NAD(P)-bd_dom_sf"/>
</dbReference>
<dbReference type="AlphaFoldDB" id="A0AAW1TLV8"/>
<accession>A0AAW1TLV8</accession>